<dbReference type="KEGG" id="cput:CONPUDRAFT_164749"/>
<dbReference type="Proteomes" id="UP000053558">
    <property type="component" value="Unassembled WGS sequence"/>
</dbReference>
<comment type="caution">
    <text evidence="2">The sequence shown here is derived from an EMBL/GenBank/DDBJ whole genome shotgun (WGS) entry which is preliminary data.</text>
</comment>
<evidence type="ECO:0000256" key="1">
    <source>
        <dbReference type="SAM" id="MobiDB-lite"/>
    </source>
</evidence>
<dbReference type="EMBL" id="JH711577">
    <property type="protein sequence ID" value="EIW82102.1"/>
    <property type="molecule type" value="Genomic_DNA"/>
</dbReference>
<dbReference type="AlphaFoldDB" id="A0A5M3MSG4"/>
<evidence type="ECO:0000313" key="3">
    <source>
        <dbReference type="Proteomes" id="UP000053558"/>
    </source>
</evidence>
<dbReference type="PANTHER" id="PTHR40635:SF1">
    <property type="match status" value="1"/>
</dbReference>
<reference evidence="3" key="1">
    <citation type="journal article" date="2012" name="Science">
        <title>The Paleozoic origin of enzymatic lignin decomposition reconstructed from 31 fungal genomes.</title>
        <authorList>
            <person name="Floudas D."/>
            <person name="Binder M."/>
            <person name="Riley R."/>
            <person name="Barry K."/>
            <person name="Blanchette R.A."/>
            <person name="Henrissat B."/>
            <person name="Martinez A.T."/>
            <person name="Otillar R."/>
            <person name="Spatafora J.W."/>
            <person name="Yadav J.S."/>
            <person name="Aerts A."/>
            <person name="Benoit I."/>
            <person name="Boyd A."/>
            <person name="Carlson A."/>
            <person name="Copeland A."/>
            <person name="Coutinho P.M."/>
            <person name="de Vries R.P."/>
            <person name="Ferreira P."/>
            <person name="Findley K."/>
            <person name="Foster B."/>
            <person name="Gaskell J."/>
            <person name="Glotzer D."/>
            <person name="Gorecki P."/>
            <person name="Heitman J."/>
            <person name="Hesse C."/>
            <person name="Hori C."/>
            <person name="Igarashi K."/>
            <person name="Jurgens J.A."/>
            <person name="Kallen N."/>
            <person name="Kersten P."/>
            <person name="Kohler A."/>
            <person name="Kuees U."/>
            <person name="Kumar T.K.A."/>
            <person name="Kuo A."/>
            <person name="LaButti K."/>
            <person name="Larrondo L.F."/>
            <person name="Lindquist E."/>
            <person name="Ling A."/>
            <person name="Lombard V."/>
            <person name="Lucas S."/>
            <person name="Lundell T."/>
            <person name="Martin R."/>
            <person name="McLaughlin D.J."/>
            <person name="Morgenstern I."/>
            <person name="Morin E."/>
            <person name="Murat C."/>
            <person name="Nagy L.G."/>
            <person name="Nolan M."/>
            <person name="Ohm R.A."/>
            <person name="Patyshakuliyeva A."/>
            <person name="Rokas A."/>
            <person name="Ruiz-Duenas F.J."/>
            <person name="Sabat G."/>
            <person name="Salamov A."/>
            <person name="Samejima M."/>
            <person name="Schmutz J."/>
            <person name="Slot J.C."/>
            <person name="St John F."/>
            <person name="Stenlid J."/>
            <person name="Sun H."/>
            <person name="Sun S."/>
            <person name="Syed K."/>
            <person name="Tsang A."/>
            <person name="Wiebenga A."/>
            <person name="Young D."/>
            <person name="Pisabarro A."/>
            <person name="Eastwood D.C."/>
            <person name="Martin F."/>
            <person name="Cullen D."/>
            <person name="Grigoriev I.V."/>
            <person name="Hibbett D.S."/>
        </authorList>
    </citation>
    <scope>NUCLEOTIDE SEQUENCE [LARGE SCALE GENOMIC DNA]</scope>
    <source>
        <strain evidence="3">RWD-64-598 SS2</strain>
    </source>
</reference>
<feature type="compositionally biased region" description="Basic residues" evidence="1">
    <location>
        <begin position="148"/>
        <end position="160"/>
    </location>
</feature>
<organism evidence="2 3">
    <name type="scientific">Coniophora puteana (strain RWD-64-598)</name>
    <name type="common">Brown rot fungus</name>
    <dbReference type="NCBI Taxonomy" id="741705"/>
    <lineage>
        <taxon>Eukaryota</taxon>
        <taxon>Fungi</taxon>
        <taxon>Dikarya</taxon>
        <taxon>Basidiomycota</taxon>
        <taxon>Agaricomycotina</taxon>
        <taxon>Agaricomycetes</taxon>
        <taxon>Agaricomycetidae</taxon>
        <taxon>Boletales</taxon>
        <taxon>Coniophorineae</taxon>
        <taxon>Coniophoraceae</taxon>
        <taxon>Coniophora</taxon>
    </lineage>
</organism>
<dbReference type="OMA" id="RTRIMPK"/>
<gene>
    <name evidence="2" type="ORF">CONPUDRAFT_164749</name>
</gene>
<feature type="compositionally biased region" description="Acidic residues" evidence="1">
    <location>
        <begin position="166"/>
        <end position="183"/>
    </location>
</feature>
<dbReference type="OrthoDB" id="5374757at2759"/>
<feature type="region of interest" description="Disordered" evidence="1">
    <location>
        <begin position="120"/>
        <end position="227"/>
    </location>
</feature>
<keyword evidence="3" id="KW-1185">Reference proteome</keyword>
<accession>A0A5M3MSG4</accession>
<proteinExistence type="predicted"/>
<dbReference type="PANTHER" id="PTHR40635">
    <property type="match status" value="1"/>
</dbReference>
<sequence length="441" mass="49304">MPFRSRNAYYLRVSKTTLVPLYLYLDEKHTEWMSDIILQHVLADLRPLIVPKLQAEWDIHFGSGSSVNNKKGSVDVHRGDIYQFAFFFRQTEPHSVILKTRTFVATSSLAESTHVVRKPVNALPIPRTKQNKRARASSQKSLDSSGHIARKKMKINTKGKARQEIDSDEEELFDPESSEDNMDECLPPSRTRQSRRTTRVAAGGYREDGSDLEDEDSYQPVSAATPGQREVTAINVDADPDVKHEEEEATLSDAPLGNSEIETEMQVDTEPPGHSMDLEVEEEEEKPKPLLRLQYKGFHILGRCLCVVAEPYPPIRAVSVASPRRLNLVRQSSIAAPNSMGSAPSQRARTPLFFPEDREESMPPSASARDALRSSIPLFNDTPQVGSLDEEDMETITEDDFLNFSQVLNASGDSRTAIADEDDEMDGAVLFGDADEVRELS</sequence>
<dbReference type="GeneID" id="19205208"/>
<evidence type="ECO:0000313" key="2">
    <source>
        <dbReference type="EMBL" id="EIW82102.1"/>
    </source>
</evidence>
<protein>
    <submittedName>
        <fullName evidence="2">Uncharacterized protein</fullName>
    </submittedName>
</protein>
<dbReference type="RefSeq" id="XP_007767892.1">
    <property type="nucleotide sequence ID" value="XM_007769702.1"/>
</dbReference>
<name>A0A5M3MSG4_CONPW</name>